<reference evidence="9" key="2">
    <citation type="submission" date="2015-02" db="UniProtKB">
        <authorList>
            <consortium name="EnsemblMetazoa"/>
        </authorList>
    </citation>
    <scope>IDENTIFICATION</scope>
</reference>
<dbReference type="GO" id="GO:0032040">
    <property type="term" value="C:small-subunit processome"/>
    <property type="evidence" value="ECO:0007669"/>
    <property type="project" value="TreeGrafter"/>
</dbReference>
<evidence type="ECO:0000256" key="7">
    <source>
        <dbReference type="RuleBase" id="RU367065"/>
    </source>
</evidence>
<accession>T1IYP7</accession>
<keyword evidence="3 7" id="KW-0690">Ribosome biogenesis</keyword>
<dbReference type="STRING" id="126957.T1IYP7"/>
<dbReference type="PANTHER" id="PTHR13457">
    <property type="entry name" value="BAP28"/>
    <property type="match status" value="1"/>
</dbReference>
<dbReference type="PANTHER" id="PTHR13457:SF1">
    <property type="entry name" value="HEAT REPEAT-CONTAINING PROTEIN 1"/>
    <property type="match status" value="1"/>
</dbReference>
<evidence type="ECO:0000256" key="2">
    <source>
        <dbReference type="ARBA" id="ARBA00010559"/>
    </source>
</evidence>
<name>T1IYP7_STRMM</name>
<dbReference type="OMA" id="CLHKTFL"/>
<dbReference type="GO" id="GO:0045943">
    <property type="term" value="P:positive regulation of transcription by RNA polymerase I"/>
    <property type="evidence" value="ECO:0007669"/>
    <property type="project" value="TreeGrafter"/>
</dbReference>
<dbReference type="GO" id="GO:0030686">
    <property type="term" value="C:90S preribosome"/>
    <property type="evidence" value="ECO:0007669"/>
    <property type="project" value="TreeGrafter"/>
</dbReference>
<dbReference type="PhylomeDB" id="T1IYP7"/>
<dbReference type="InterPro" id="IPR040191">
    <property type="entry name" value="UTP10"/>
</dbReference>
<evidence type="ECO:0000256" key="3">
    <source>
        <dbReference type="ARBA" id="ARBA00022517"/>
    </source>
</evidence>
<reference evidence="10" key="1">
    <citation type="submission" date="2011-05" db="EMBL/GenBank/DDBJ databases">
        <authorList>
            <person name="Richards S.R."/>
            <person name="Qu J."/>
            <person name="Jiang H."/>
            <person name="Jhangiani S.N."/>
            <person name="Agravi P."/>
            <person name="Goodspeed R."/>
            <person name="Gross S."/>
            <person name="Mandapat C."/>
            <person name="Jackson L."/>
            <person name="Mathew T."/>
            <person name="Pu L."/>
            <person name="Thornton R."/>
            <person name="Saada N."/>
            <person name="Wilczek-Boney K.B."/>
            <person name="Lee S."/>
            <person name="Kovar C."/>
            <person name="Wu Y."/>
            <person name="Scherer S.E."/>
            <person name="Worley K.C."/>
            <person name="Muzny D.M."/>
            <person name="Gibbs R."/>
        </authorList>
    </citation>
    <scope>NUCLEOTIDE SEQUENCE</scope>
    <source>
        <strain evidence="10">Brora</strain>
    </source>
</reference>
<evidence type="ECO:0000256" key="1">
    <source>
        <dbReference type="ARBA" id="ARBA00004604"/>
    </source>
</evidence>
<evidence type="ECO:0000256" key="5">
    <source>
        <dbReference type="ARBA" id="ARBA00023242"/>
    </source>
</evidence>
<dbReference type="EMBL" id="AFFK01020328">
    <property type="status" value="NOT_ANNOTATED_CDS"/>
    <property type="molecule type" value="Genomic_DNA"/>
</dbReference>
<keyword evidence="10" id="KW-1185">Reference proteome</keyword>
<dbReference type="HOGENOM" id="CLU_1039450_0_0_1"/>
<comment type="function">
    <text evidence="7">Involved in nucleolar processing of pre-18S ribosomal RNA.</text>
</comment>
<evidence type="ECO:0000259" key="8">
    <source>
        <dbReference type="SMART" id="SM01036"/>
    </source>
</evidence>
<dbReference type="AlphaFoldDB" id="T1IYP7"/>
<comment type="similarity">
    <text evidence="2 7">Belongs to the HEATR1/UTP10 family.</text>
</comment>
<evidence type="ECO:0000313" key="9">
    <source>
        <dbReference type="EnsemblMetazoa" id="SMAR006363-PA"/>
    </source>
</evidence>
<keyword evidence="6 7" id="KW-0687">Ribonucleoprotein</keyword>
<evidence type="ECO:0000256" key="4">
    <source>
        <dbReference type="ARBA" id="ARBA00022552"/>
    </source>
</evidence>
<dbReference type="InterPro" id="IPR016024">
    <property type="entry name" value="ARM-type_fold"/>
</dbReference>
<feature type="domain" description="BP28 C-terminal" evidence="8">
    <location>
        <begin position="43"/>
        <end position="140"/>
    </location>
</feature>
<comment type="subcellular location">
    <subcellularLocation>
        <location evidence="1 7">Nucleus</location>
        <location evidence="1 7">Nucleolus</location>
    </subcellularLocation>
</comment>
<sequence>MVPTRVLPPAITKCYEDLITLKSTQSLSTLMSILAECIVTMDKETRASNLNTLQSFFLHILDYRSQHPETYNWASQAEAPKERSITFYHLTDKIVDKLKSLFHMFAGHFVQDAASLLNANKSKDDMIFDSEAECCILERFDTLVTPLVDQIGNQMVDVEYEDRITKLLAPCLGQLAEATADEANWKTLNYQILLKTRHNSPKLRLGALQCLSELNRHLEKDYLSLLPDTVPFLAEMMEDESTEVEQKCQTVIAAMEITSIQESIQKYF</sequence>
<organism evidence="9 10">
    <name type="scientific">Strigamia maritima</name>
    <name type="common">European centipede</name>
    <name type="synonym">Geophilus maritimus</name>
    <dbReference type="NCBI Taxonomy" id="126957"/>
    <lineage>
        <taxon>Eukaryota</taxon>
        <taxon>Metazoa</taxon>
        <taxon>Ecdysozoa</taxon>
        <taxon>Arthropoda</taxon>
        <taxon>Myriapoda</taxon>
        <taxon>Chilopoda</taxon>
        <taxon>Pleurostigmophora</taxon>
        <taxon>Geophilomorpha</taxon>
        <taxon>Linotaeniidae</taxon>
        <taxon>Strigamia</taxon>
    </lineage>
</organism>
<evidence type="ECO:0000256" key="6">
    <source>
        <dbReference type="ARBA" id="ARBA00023274"/>
    </source>
</evidence>
<dbReference type="GO" id="GO:0000462">
    <property type="term" value="P:maturation of SSU-rRNA from tricistronic rRNA transcript (SSU-rRNA, 5.8S rRNA, LSU-rRNA)"/>
    <property type="evidence" value="ECO:0007669"/>
    <property type="project" value="TreeGrafter"/>
</dbReference>
<keyword evidence="4 7" id="KW-0698">rRNA processing</keyword>
<proteinExistence type="inferred from homology"/>
<dbReference type="SMART" id="SM01036">
    <property type="entry name" value="BP28CT"/>
    <property type="match status" value="1"/>
</dbReference>
<dbReference type="Proteomes" id="UP000014500">
    <property type="component" value="Unassembled WGS sequence"/>
</dbReference>
<dbReference type="Gene3D" id="1.25.10.10">
    <property type="entry name" value="Leucine-rich Repeat Variant"/>
    <property type="match status" value="1"/>
</dbReference>
<protein>
    <recommendedName>
        <fullName evidence="7">HEAT repeat-containing protein 1</fullName>
    </recommendedName>
</protein>
<dbReference type="GO" id="GO:0034455">
    <property type="term" value="C:t-UTP complex"/>
    <property type="evidence" value="ECO:0007669"/>
    <property type="project" value="TreeGrafter"/>
</dbReference>
<dbReference type="SUPFAM" id="SSF48371">
    <property type="entry name" value="ARM repeat"/>
    <property type="match status" value="1"/>
</dbReference>
<dbReference type="InterPro" id="IPR011989">
    <property type="entry name" value="ARM-like"/>
</dbReference>
<evidence type="ECO:0000313" key="10">
    <source>
        <dbReference type="Proteomes" id="UP000014500"/>
    </source>
</evidence>
<dbReference type="Pfam" id="PF08146">
    <property type="entry name" value="BP28CT"/>
    <property type="match status" value="1"/>
</dbReference>
<dbReference type="EnsemblMetazoa" id="SMAR006363-RA">
    <property type="protein sequence ID" value="SMAR006363-PA"/>
    <property type="gene ID" value="SMAR006363"/>
</dbReference>
<dbReference type="GO" id="GO:0030515">
    <property type="term" value="F:snoRNA binding"/>
    <property type="evidence" value="ECO:0007669"/>
    <property type="project" value="TreeGrafter"/>
</dbReference>
<keyword evidence="5 7" id="KW-0539">Nucleus</keyword>
<dbReference type="eggNOG" id="KOG1837">
    <property type="taxonomic scope" value="Eukaryota"/>
</dbReference>
<dbReference type="InterPro" id="IPR012954">
    <property type="entry name" value="BP28_C_dom"/>
</dbReference>